<dbReference type="Proteomes" id="UP000887581">
    <property type="component" value="Unplaced"/>
</dbReference>
<proteinExistence type="predicted"/>
<evidence type="ECO:0000313" key="2">
    <source>
        <dbReference type="Proteomes" id="UP000887581"/>
    </source>
</evidence>
<evidence type="ECO:0000256" key="1">
    <source>
        <dbReference type="SAM" id="MobiDB-lite"/>
    </source>
</evidence>
<organism evidence="2 3">
    <name type="scientific">Setaria digitata</name>
    <dbReference type="NCBI Taxonomy" id="48799"/>
    <lineage>
        <taxon>Eukaryota</taxon>
        <taxon>Metazoa</taxon>
        <taxon>Ecdysozoa</taxon>
        <taxon>Nematoda</taxon>
        <taxon>Chromadorea</taxon>
        <taxon>Rhabditida</taxon>
        <taxon>Spirurina</taxon>
        <taxon>Spiruromorpha</taxon>
        <taxon>Filarioidea</taxon>
        <taxon>Setariidae</taxon>
        <taxon>Setaria</taxon>
    </lineage>
</organism>
<protein>
    <submittedName>
        <fullName evidence="3">Uncharacterized protein</fullName>
    </submittedName>
</protein>
<feature type="compositionally biased region" description="Acidic residues" evidence="1">
    <location>
        <begin position="10"/>
        <end position="21"/>
    </location>
</feature>
<feature type="region of interest" description="Disordered" evidence="1">
    <location>
        <begin position="42"/>
        <end position="65"/>
    </location>
</feature>
<name>A0A915PZD3_9BILA</name>
<keyword evidence="2" id="KW-1185">Reference proteome</keyword>
<accession>A0A915PZD3</accession>
<feature type="compositionally biased region" description="Polar residues" evidence="1">
    <location>
        <begin position="42"/>
        <end position="56"/>
    </location>
</feature>
<sequence length="441" mass="48715">MADNIKTMAEEEEEEEEEEGSVTDMRHRRFVYKVRFVQSPDHPTTSETVVQNASFHSSSSSSNMMKMDESRIDASNSSEHFNDESMLSRNNEHLASSAIKIAEENHMPTFNESEKFLSSKFDQDLSNYQNDYQPEQAFKSSEQFQQLDASYEGQLSDMPTSTGTTFDDNNIIVDYTFNDDFNTSFNIPKNFESTKTDIIHYDEFLSGVLSQENSISGIQHAPLFGSAVENLFNFANSKFDLIGGTDNADDINVTVTDNHSSENQVITGLAQNGQVIFGGLSVPIIKELNSSQKIASSTLYKMNPDEGTVSISMSQILQDLDGQYLDVKHEIITGLTAHGELIVANTTDNSSETNARLLSVIMGLTASGQIICGGCISDIIPKCEFTTSEKSLESSEQHTTLDIIANLTAKNEKVLCGLADVILHSPLTDTNNGSLLRRDSF</sequence>
<feature type="region of interest" description="Disordered" evidence="1">
    <location>
        <begin position="1"/>
        <end position="24"/>
    </location>
</feature>
<dbReference type="WBParaSite" id="sdigi.contig63.g3359.t1">
    <property type="protein sequence ID" value="sdigi.contig63.g3359.t1"/>
    <property type="gene ID" value="sdigi.contig63.g3359"/>
</dbReference>
<evidence type="ECO:0000313" key="3">
    <source>
        <dbReference type="WBParaSite" id="sdigi.contig63.g3359.t1"/>
    </source>
</evidence>
<dbReference type="AlphaFoldDB" id="A0A915PZD3"/>
<reference evidence="3" key="1">
    <citation type="submission" date="2022-11" db="UniProtKB">
        <authorList>
            <consortium name="WormBaseParasite"/>
        </authorList>
    </citation>
    <scope>IDENTIFICATION</scope>
</reference>